<accession>A0ABW2KTI7</accession>
<dbReference type="GO" id="GO:0003872">
    <property type="term" value="F:6-phosphofructokinase activity"/>
    <property type="evidence" value="ECO:0007669"/>
    <property type="project" value="UniProtKB-EC"/>
</dbReference>
<comment type="similarity">
    <text evidence="9">Belongs to the phosphofructokinase type A (PFKA) family. Mixed-substrate PFK group III subfamily.</text>
</comment>
<dbReference type="PANTHER" id="PTHR13697:SF52">
    <property type="entry name" value="ATP-DEPENDENT 6-PHOSPHOFRUCTOKINASE 3"/>
    <property type="match status" value="1"/>
</dbReference>
<feature type="binding site" evidence="9">
    <location>
        <begin position="117"/>
        <end position="120"/>
    </location>
    <ligand>
        <name>ATP</name>
        <dbReference type="ChEBI" id="CHEBI:30616"/>
    </ligand>
</feature>
<evidence type="ECO:0000256" key="9">
    <source>
        <dbReference type="HAMAP-Rule" id="MF_01976"/>
    </source>
</evidence>
<evidence type="ECO:0000256" key="8">
    <source>
        <dbReference type="ARBA" id="ARBA00023152"/>
    </source>
</evidence>
<comment type="pathway">
    <text evidence="2 9">Carbohydrate degradation; glycolysis; D-glyceraldehyde 3-phosphate and glycerone phosphate from D-glucose: step 3/4.</text>
</comment>
<comment type="caution">
    <text evidence="9">Lacks conserved residue(s) required for the propagation of feature annotation.</text>
</comment>
<feature type="binding site" description="in other chain" evidence="9">
    <location>
        <position position="238"/>
    </location>
    <ligand>
        <name>substrate</name>
        <note>ligand shared between dimeric partners</note>
    </ligand>
</feature>
<comment type="subunit">
    <text evidence="9">Homodimer or homotetramer.</text>
</comment>
<evidence type="ECO:0000313" key="12">
    <source>
        <dbReference type="Proteomes" id="UP001596456"/>
    </source>
</evidence>
<keyword evidence="9" id="KW-0067">ATP-binding</keyword>
<dbReference type="SUPFAM" id="SSF53784">
    <property type="entry name" value="Phosphofructokinase"/>
    <property type="match status" value="1"/>
</dbReference>
<keyword evidence="8 9" id="KW-0324">Glycolysis</keyword>
<comment type="catalytic activity">
    <reaction evidence="9">
        <text>beta-D-fructose 6-phosphate + ATP = beta-D-fructose 1,6-bisphosphate + ADP + H(+)</text>
        <dbReference type="Rhea" id="RHEA:16109"/>
        <dbReference type="ChEBI" id="CHEBI:15378"/>
        <dbReference type="ChEBI" id="CHEBI:30616"/>
        <dbReference type="ChEBI" id="CHEBI:32966"/>
        <dbReference type="ChEBI" id="CHEBI:57634"/>
        <dbReference type="ChEBI" id="CHEBI:456216"/>
        <dbReference type="EC" id="2.7.1.11"/>
    </reaction>
</comment>
<dbReference type="InterPro" id="IPR022953">
    <property type="entry name" value="ATP_PFK"/>
</dbReference>
<dbReference type="Gene3D" id="3.40.50.450">
    <property type="match status" value="1"/>
</dbReference>
<comment type="function">
    <text evidence="9">Catalyzes the phosphorylation of D-fructose 6-phosphate to fructose 1,6-bisphosphate by ATP, the first committing step of glycolysis.</text>
</comment>
<keyword evidence="9" id="KW-0547">Nucleotide-binding</keyword>
<evidence type="ECO:0000256" key="2">
    <source>
        <dbReference type="ARBA" id="ARBA00004679"/>
    </source>
</evidence>
<feature type="binding site" evidence="9">
    <location>
        <position position="178"/>
    </location>
    <ligand>
        <name>substrate</name>
        <note>ligand shared between dimeric partners</note>
    </ligand>
</feature>
<dbReference type="InterPro" id="IPR000023">
    <property type="entry name" value="Phosphofructokinase_dom"/>
</dbReference>
<evidence type="ECO:0000256" key="4">
    <source>
        <dbReference type="ARBA" id="ARBA00022679"/>
    </source>
</evidence>
<feature type="binding site" description="in other chain" evidence="9">
    <location>
        <begin position="285"/>
        <end position="288"/>
    </location>
    <ligand>
        <name>substrate</name>
        <note>ligand shared between dimeric partners</note>
    </ligand>
</feature>
<sequence>MTPTKRIGILTSGGDCAGLNAVIRAVVHRATTHYGWQVVGIEDGTQGLLSRPVRYLNLDLNMVDGTMMRQGGTVLGTTNKGDPFAYPMADGSTRDRSQEIIGGLRELGVDTLIGIGGDGSMAILRKLAAIGGIKLIGVPKTIDNDLGITETSVGFDTAVAVATEALDRLQPTAASHDRVMVLEVMGRDAGHIALTAGIAGGADVILLPELSWSIEGVAAKIRQVQRNGRNFALVVVSEAVKTAEGAAARKEFADGQKRYGGIGNYIGHLISEATGAETRVTVLGHVQRGCPPSYRDRLLASAFGVRAVDLIAEGKSDRLLAWSNRQVIDVPIEEAIAAYASVDTASTLVQTARGLGIYIGDVDG</sequence>
<dbReference type="InterPro" id="IPR012829">
    <property type="entry name" value="Phosphofructokinase_III"/>
</dbReference>
<dbReference type="PRINTS" id="PR00476">
    <property type="entry name" value="PHFRCTKINASE"/>
</dbReference>
<feature type="site" description="Important for substrate specificity; cannot use PPi as phosphoryl donor" evidence="9">
    <location>
        <position position="119"/>
    </location>
</feature>
<evidence type="ECO:0000259" key="10">
    <source>
        <dbReference type="Pfam" id="PF00365"/>
    </source>
</evidence>
<feature type="binding site" evidence="9">
    <location>
        <begin position="80"/>
        <end position="81"/>
    </location>
    <ligand>
        <name>ATP</name>
        <dbReference type="ChEBI" id="CHEBI:30616"/>
    </ligand>
</feature>
<dbReference type="Proteomes" id="UP001596456">
    <property type="component" value="Unassembled WGS sequence"/>
</dbReference>
<organism evidence="11 12">
    <name type="scientific">Rhodocista pekingensis</name>
    <dbReference type="NCBI Taxonomy" id="201185"/>
    <lineage>
        <taxon>Bacteria</taxon>
        <taxon>Pseudomonadati</taxon>
        <taxon>Pseudomonadota</taxon>
        <taxon>Alphaproteobacteria</taxon>
        <taxon>Rhodospirillales</taxon>
        <taxon>Azospirillaceae</taxon>
        <taxon>Rhodocista</taxon>
    </lineage>
</organism>
<feature type="binding site" evidence="9">
    <location>
        <position position="279"/>
    </location>
    <ligand>
        <name>substrate</name>
        <note>ligand shared between dimeric partners</note>
    </ligand>
</feature>
<keyword evidence="12" id="KW-1185">Reference proteome</keyword>
<protein>
    <recommendedName>
        <fullName evidence="9">ATP-dependent 6-phosphofructokinase</fullName>
        <shortName evidence="9">ATP-PFK</shortName>
        <shortName evidence="9">Phosphofructokinase</shortName>
        <ecNumber evidence="9">2.7.1.11</ecNumber>
    </recommendedName>
    <alternativeName>
        <fullName evidence="9">Phosphohexokinase</fullName>
    </alternativeName>
</protein>
<feature type="binding site" evidence="9">
    <location>
        <position position="118"/>
    </location>
    <ligand>
        <name>Mg(2+)</name>
        <dbReference type="ChEBI" id="CHEBI:18420"/>
        <note>catalytic</note>
    </ligand>
</feature>
<evidence type="ECO:0000313" key="11">
    <source>
        <dbReference type="EMBL" id="MFC7333344.1"/>
    </source>
</evidence>
<comment type="caution">
    <text evidence="11">The sequence shown here is derived from an EMBL/GenBank/DDBJ whole genome shotgun (WGS) entry which is preliminary data.</text>
</comment>
<evidence type="ECO:0000256" key="5">
    <source>
        <dbReference type="ARBA" id="ARBA00022723"/>
    </source>
</evidence>
<dbReference type="PIRSF" id="PIRSF000532">
    <property type="entry name" value="ATP_PFK_prok"/>
    <property type="match status" value="1"/>
</dbReference>
<comment type="subcellular location">
    <subcellularLocation>
        <location evidence="9">Cytoplasm</location>
    </subcellularLocation>
</comment>
<keyword evidence="7 9" id="KW-0460">Magnesium</keyword>
<reference evidence="12" key="1">
    <citation type="journal article" date="2019" name="Int. J. Syst. Evol. Microbiol.">
        <title>The Global Catalogue of Microorganisms (GCM) 10K type strain sequencing project: providing services to taxonomists for standard genome sequencing and annotation.</title>
        <authorList>
            <consortium name="The Broad Institute Genomics Platform"/>
            <consortium name="The Broad Institute Genome Sequencing Center for Infectious Disease"/>
            <person name="Wu L."/>
            <person name="Ma J."/>
        </authorList>
    </citation>
    <scope>NUCLEOTIDE SEQUENCE [LARGE SCALE GENOMIC DNA]</scope>
    <source>
        <strain evidence="12">CGMCC 1.16275</strain>
    </source>
</reference>
<feature type="active site" description="Proton acceptor" evidence="9">
    <location>
        <position position="143"/>
    </location>
</feature>
<feature type="binding site" description="in other chain" evidence="9">
    <location>
        <begin position="185"/>
        <end position="187"/>
    </location>
    <ligand>
        <name>substrate</name>
        <note>ligand shared between dimeric partners</note>
    </ligand>
</feature>
<proteinExistence type="inferred from homology"/>
<comment type="cofactor">
    <cofactor evidence="1 9">
        <name>Mg(2+)</name>
        <dbReference type="ChEBI" id="CHEBI:18420"/>
    </cofactor>
</comment>
<name>A0ABW2KTI7_9PROT</name>
<keyword evidence="5 9" id="KW-0479">Metal-binding</keyword>
<evidence type="ECO:0000256" key="6">
    <source>
        <dbReference type="ARBA" id="ARBA00022777"/>
    </source>
</evidence>
<dbReference type="InterPro" id="IPR012003">
    <property type="entry name" value="ATP_PFK_prok-type"/>
</dbReference>
<feature type="domain" description="Phosphofructokinase" evidence="10">
    <location>
        <begin position="6"/>
        <end position="311"/>
    </location>
</feature>
<dbReference type="PANTHER" id="PTHR13697">
    <property type="entry name" value="PHOSPHOFRUCTOKINASE"/>
    <property type="match status" value="1"/>
</dbReference>
<evidence type="ECO:0000256" key="1">
    <source>
        <dbReference type="ARBA" id="ARBA00001946"/>
    </source>
</evidence>
<dbReference type="EC" id="2.7.1.11" evidence="9"/>
<dbReference type="RefSeq" id="WP_377358365.1">
    <property type="nucleotide sequence ID" value="NZ_JBHTCM010000010.1"/>
</dbReference>
<dbReference type="NCBIfam" id="NF010674">
    <property type="entry name" value="PRK14071.1"/>
    <property type="match status" value="1"/>
</dbReference>
<dbReference type="EMBL" id="JBHTCM010000010">
    <property type="protein sequence ID" value="MFC7333344.1"/>
    <property type="molecule type" value="Genomic_DNA"/>
</dbReference>
<evidence type="ECO:0000256" key="7">
    <source>
        <dbReference type="ARBA" id="ARBA00022842"/>
    </source>
</evidence>
<feature type="binding site" description="in other chain" evidence="9">
    <location>
        <begin position="141"/>
        <end position="143"/>
    </location>
    <ligand>
        <name>substrate</name>
        <note>ligand shared between dimeric partners</note>
    </ligand>
</feature>
<evidence type="ECO:0000256" key="3">
    <source>
        <dbReference type="ARBA" id="ARBA00022490"/>
    </source>
</evidence>
<gene>
    <name evidence="9" type="primary">pfkA</name>
    <name evidence="11" type="ORF">ACFQPS_09240</name>
</gene>
<dbReference type="InterPro" id="IPR035966">
    <property type="entry name" value="PKF_sf"/>
</dbReference>
<dbReference type="Gene3D" id="3.40.50.460">
    <property type="entry name" value="Phosphofructokinase domain"/>
    <property type="match status" value="1"/>
</dbReference>
<keyword evidence="3 9" id="KW-0963">Cytoplasm</keyword>
<keyword evidence="6 9" id="KW-0418">Kinase</keyword>
<dbReference type="HAMAP" id="MF_01976">
    <property type="entry name" value="Phosphofructokinase_III"/>
    <property type="match status" value="1"/>
</dbReference>
<dbReference type="NCBIfam" id="NF002872">
    <property type="entry name" value="PRK03202.1"/>
    <property type="match status" value="1"/>
</dbReference>
<keyword evidence="4 9" id="KW-0808">Transferase</keyword>
<dbReference type="Pfam" id="PF00365">
    <property type="entry name" value="PFK"/>
    <property type="match status" value="1"/>
</dbReference>
<feature type="binding site" evidence="9">
    <location>
        <position position="14"/>
    </location>
    <ligand>
        <name>ATP</name>
        <dbReference type="ChEBI" id="CHEBI:30616"/>
    </ligand>
</feature>